<accession>A0A1I0IK59</accession>
<proteinExistence type="predicted"/>
<organism evidence="2 3">
    <name type="scientific">Geodermatophilus poikilotrophus</name>
    <dbReference type="NCBI Taxonomy" id="1333667"/>
    <lineage>
        <taxon>Bacteria</taxon>
        <taxon>Bacillati</taxon>
        <taxon>Actinomycetota</taxon>
        <taxon>Actinomycetes</taxon>
        <taxon>Geodermatophilales</taxon>
        <taxon>Geodermatophilaceae</taxon>
        <taxon>Geodermatophilus</taxon>
    </lineage>
</organism>
<keyword evidence="3" id="KW-1185">Reference proteome</keyword>
<protein>
    <submittedName>
        <fullName evidence="2">Uncharacterized protein</fullName>
    </submittedName>
</protein>
<reference evidence="3" key="1">
    <citation type="submission" date="2016-10" db="EMBL/GenBank/DDBJ databases">
        <authorList>
            <person name="Varghese N."/>
            <person name="Submissions S."/>
        </authorList>
    </citation>
    <scope>NUCLEOTIDE SEQUENCE [LARGE SCALE GENOMIC DNA]</scope>
    <source>
        <strain evidence="3">DSM 44209</strain>
    </source>
</reference>
<dbReference type="EMBL" id="FOIE01000012">
    <property type="protein sequence ID" value="SET96757.1"/>
    <property type="molecule type" value="Genomic_DNA"/>
</dbReference>
<evidence type="ECO:0000256" key="1">
    <source>
        <dbReference type="SAM" id="MobiDB-lite"/>
    </source>
</evidence>
<gene>
    <name evidence="2" type="ORF">SAMN04488546_4459</name>
</gene>
<sequence length="36" mass="3476">MSGSCGHEHGSAARVADERPGAGVVSGLAHSTEGTP</sequence>
<name>A0A1I0IK59_9ACTN</name>
<dbReference type="AlphaFoldDB" id="A0A1I0IK59"/>
<evidence type="ECO:0000313" key="2">
    <source>
        <dbReference type="EMBL" id="SET96757.1"/>
    </source>
</evidence>
<feature type="compositionally biased region" description="Basic and acidic residues" evidence="1">
    <location>
        <begin position="1"/>
        <end position="20"/>
    </location>
</feature>
<evidence type="ECO:0000313" key="3">
    <source>
        <dbReference type="Proteomes" id="UP000198507"/>
    </source>
</evidence>
<feature type="region of interest" description="Disordered" evidence="1">
    <location>
        <begin position="1"/>
        <end position="36"/>
    </location>
</feature>
<dbReference type="Proteomes" id="UP000198507">
    <property type="component" value="Unassembled WGS sequence"/>
</dbReference>